<feature type="transmembrane region" description="Helical" evidence="1">
    <location>
        <begin position="188"/>
        <end position="210"/>
    </location>
</feature>
<evidence type="ECO:0000313" key="2">
    <source>
        <dbReference type="EMBL" id="ATL29098.1"/>
    </source>
</evidence>
<accession>A0A291QC01</accession>
<sequence>MSGPGPVVAGGLVLVVTCAAYGFLAPWLAGRLRRLAPARARSLAATAAGALTVAAAIAVDVLPWHPAPPDATLLPLLIVGLALGWGEFAVAVFLTSILADTVDALRATRPVLAAARRMPRLRPATATATTSARPRAAAGRTHWLSLTRGHVAEEAKARVAGPGVWGVVTLATAVLCDETVFRATLTEALAGAGAAMAVGVAVLAQIAVVVRGMPAGRRRTPETWAPVVLMATVHTVLYWRGSTLVPLLAADAAFFALLIPTEGKRPFHVKHRLFHVKQRPAATGAGRR</sequence>
<proteinExistence type="predicted"/>
<feature type="transmembrane region" description="Helical" evidence="1">
    <location>
        <begin position="42"/>
        <end position="64"/>
    </location>
</feature>
<reference evidence="2 3" key="1">
    <citation type="submission" date="2017-08" db="EMBL/GenBank/DDBJ databases">
        <title>Complete Genome Sequence of Streptomyces formicae KY5, the formicamycin producer.</title>
        <authorList>
            <person name="Holmes N.A."/>
            <person name="Devine R."/>
            <person name="Qin Z."/>
            <person name="Seipke R.F."/>
            <person name="Wilkinson B."/>
            <person name="Hutchings M.I."/>
        </authorList>
    </citation>
    <scope>NUCLEOTIDE SEQUENCE [LARGE SCALE GENOMIC DNA]</scope>
    <source>
        <strain evidence="2 3">KY5</strain>
    </source>
</reference>
<evidence type="ECO:0000256" key="1">
    <source>
        <dbReference type="SAM" id="Phobius"/>
    </source>
</evidence>
<keyword evidence="1" id="KW-0472">Membrane</keyword>
<dbReference type="EMBL" id="CP022685">
    <property type="protein sequence ID" value="ATL29098.1"/>
    <property type="molecule type" value="Genomic_DNA"/>
</dbReference>
<keyword evidence="3" id="KW-1185">Reference proteome</keyword>
<dbReference type="KEGG" id="sfk:KY5_4080c"/>
<keyword evidence="1" id="KW-1133">Transmembrane helix</keyword>
<protein>
    <submittedName>
        <fullName evidence="2">Uncharacterized protein</fullName>
    </submittedName>
</protein>
<dbReference type="RefSeq" id="WP_159072565.1">
    <property type="nucleotide sequence ID" value="NZ_CP022685.1"/>
</dbReference>
<feature type="transmembrane region" description="Helical" evidence="1">
    <location>
        <begin position="76"/>
        <end position="99"/>
    </location>
</feature>
<name>A0A291QC01_9ACTN</name>
<dbReference type="Proteomes" id="UP000221011">
    <property type="component" value="Chromosome"/>
</dbReference>
<organism evidence="2 3">
    <name type="scientific">Streptomyces formicae</name>
    <dbReference type="NCBI Taxonomy" id="1616117"/>
    <lineage>
        <taxon>Bacteria</taxon>
        <taxon>Bacillati</taxon>
        <taxon>Actinomycetota</taxon>
        <taxon>Actinomycetes</taxon>
        <taxon>Kitasatosporales</taxon>
        <taxon>Streptomycetaceae</taxon>
        <taxon>Streptomyces</taxon>
    </lineage>
</organism>
<evidence type="ECO:0000313" key="3">
    <source>
        <dbReference type="Proteomes" id="UP000221011"/>
    </source>
</evidence>
<gene>
    <name evidence="2" type="ORF">KY5_4080c</name>
</gene>
<feature type="transmembrane region" description="Helical" evidence="1">
    <location>
        <begin position="6"/>
        <end position="30"/>
    </location>
</feature>
<feature type="transmembrane region" description="Helical" evidence="1">
    <location>
        <begin position="245"/>
        <end position="263"/>
    </location>
</feature>
<dbReference type="AlphaFoldDB" id="A0A291QC01"/>
<keyword evidence="1" id="KW-0812">Transmembrane</keyword>